<keyword evidence="4" id="KW-0597">Phosphoprotein</keyword>
<comment type="caution">
    <text evidence="15">The sequence shown here is derived from an EMBL/GenBank/DDBJ whole genome shotgun (WGS) entry which is preliminary data.</text>
</comment>
<dbReference type="PANTHER" id="PTHR45436">
    <property type="entry name" value="SENSOR HISTIDINE KINASE YKOH"/>
    <property type="match status" value="1"/>
</dbReference>
<dbReference type="InterPro" id="IPR003660">
    <property type="entry name" value="HAMP_dom"/>
</dbReference>
<evidence type="ECO:0000256" key="6">
    <source>
        <dbReference type="ARBA" id="ARBA00022692"/>
    </source>
</evidence>
<dbReference type="PROSITE" id="PS50109">
    <property type="entry name" value="HIS_KIN"/>
    <property type="match status" value="1"/>
</dbReference>
<sequence length="417" mass="44947">MNRLLGRRAARRTAPYRLPLRGRLTLMTTSVFVVLGSGLLVLNWLSSRQLMEENRSLLIPAEDLTTPLPATGIPEPGPSPAPLPPESMQAAVTTPSEAFEDFQGRILDDLLVRSLLLLAVFTALAALLAWWAGRRSLHRLTQVTSTARRIGTGSTLEERLDLSGPHDEVRELGDTFDAMLDRLDRSFTAQRHFTAHASHELRTPLTLQRTALEIPLAQGRVPDDLKPALHRALDANARSQRLIDALLTLARGESEHLTPHPADLADGARIAQEDLAEEARTAEVRVTARLSPAPVAGDPSLLRHITLNLLANAVRHNHPGGTATTATGTHGDRAFVEVTNTGPVLDPGDVPALFEPFRRGPTQHGKSLGLGLAVVRAITLTHHGELTATPRPGGGLTVRVQLPRRPGDDASDGPDGS</sequence>
<dbReference type="InterPro" id="IPR004358">
    <property type="entry name" value="Sig_transdc_His_kin-like_C"/>
</dbReference>
<dbReference type="Gene3D" id="6.10.340.10">
    <property type="match status" value="1"/>
</dbReference>
<dbReference type="Pfam" id="PF00672">
    <property type="entry name" value="HAMP"/>
    <property type="match status" value="1"/>
</dbReference>
<dbReference type="GO" id="GO:0005886">
    <property type="term" value="C:plasma membrane"/>
    <property type="evidence" value="ECO:0007669"/>
    <property type="project" value="UniProtKB-SubCell"/>
</dbReference>
<gene>
    <name evidence="15" type="ORF">SGA01_31910</name>
</gene>
<dbReference type="InterPro" id="IPR005467">
    <property type="entry name" value="His_kinase_dom"/>
</dbReference>
<dbReference type="CDD" id="cd00082">
    <property type="entry name" value="HisKA"/>
    <property type="match status" value="1"/>
</dbReference>
<dbReference type="InterPro" id="IPR036890">
    <property type="entry name" value="HATPase_C_sf"/>
</dbReference>
<keyword evidence="7 15" id="KW-0418">Kinase</keyword>
<dbReference type="Gene3D" id="3.30.565.10">
    <property type="entry name" value="Histidine kinase-like ATPase, C-terminal domain"/>
    <property type="match status" value="1"/>
</dbReference>
<keyword evidence="10 12" id="KW-0472">Membrane</keyword>
<dbReference type="OrthoDB" id="3224230at2"/>
<dbReference type="Pfam" id="PF02518">
    <property type="entry name" value="HATPase_c"/>
    <property type="match status" value="1"/>
</dbReference>
<feature type="domain" description="HAMP" evidence="14">
    <location>
        <begin position="134"/>
        <end position="188"/>
    </location>
</feature>
<evidence type="ECO:0000256" key="7">
    <source>
        <dbReference type="ARBA" id="ARBA00022777"/>
    </source>
</evidence>
<dbReference type="SMART" id="SM00304">
    <property type="entry name" value="HAMP"/>
    <property type="match status" value="1"/>
</dbReference>
<feature type="transmembrane region" description="Helical" evidence="12">
    <location>
        <begin position="20"/>
        <end position="45"/>
    </location>
</feature>
<keyword evidence="9" id="KW-0902">Two-component regulatory system</keyword>
<keyword evidence="5" id="KW-0808">Transferase</keyword>
<dbReference type="PRINTS" id="PR00344">
    <property type="entry name" value="BCTRLSENSOR"/>
</dbReference>
<dbReference type="PANTHER" id="PTHR45436:SF5">
    <property type="entry name" value="SENSOR HISTIDINE KINASE TRCS"/>
    <property type="match status" value="1"/>
</dbReference>
<dbReference type="CDD" id="cd06225">
    <property type="entry name" value="HAMP"/>
    <property type="match status" value="1"/>
</dbReference>
<dbReference type="SUPFAM" id="SSF47384">
    <property type="entry name" value="Homodimeric domain of signal transducing histidine kinase"/>
    <property type="match status" value="1"/>
</dbReference>
<evidence type="ECO:0000313" key="16">
    <source>
        <dbReference type="Proteomes" id="UP000315226"/>
    </source>
</evidence>
<dbReference type="SMART" id="SM00388">
    <property type="entry name" value="HisKA"/>
    <property type="match status" value="1"/>
</dbReference>
<feature type="domain" description="Histidine kinase" evidence="13">
    <location>
        <begin position="196"/>
        <end position="406"/>
    </location>
</feature>
<dbReference type="InterPro" id="IPR003594">
    <property type="entry name" value="HATPase_dom"/>
</dbReference>
<keyword evidence="6 12" id="KW-0812">Transmembrane</keyword>
<dbReference type="InterPro" id="IPR003661">
    <property type="entry name" value="HisK_dim/P_dom"/>
</dbReference>
<dbReference type="Pfam" id="PF00512">
    <property type="entry name" value="HisKA"/>
    <property type="match status" value="1"/>
</dbReference>
<dbReference type="AlphaFoldDB" id="A0A4Y3RIK8"/>
<evidence type="ECO:0000259" key="13">
    <source>
        <dbReference type="PROSITE" id="PS50109"/>
    </source>
</evidence>
<dbReference type="InterPro" id="IPR050428">
    <property type="entry name" value="TCS_sensor_his_kinase"/>
</dbReference>
<reference evidence="15 16" key="1">
    <citation type="submission" date="2019-06" db="EMBL/GenBank/DDBJ databases">
        <title>Whole genome shotgun sequence of Streptomyces gardneri NBRC 12865.</title>
        <authorList>
            <person name="Hosoyama A."/>
            <person name="Uohara A."/>
            <person name="Ohji S."/>
            <person name="Ichikawa N."/>
        </authorList>
    </citation>
    <scope>NUCLEOTIDE SEQUENCE [LARGE SCALE GENOMIC DNA]</scope>
    <source>
        <strain evidence="15 16">NBRC 12865</strain>
    </source>
</reference>
<feature type="transmembrane region" description="Helical" evidence="12">
    <location>
        <begin position="110"/>
        <end position="132"/>
    </location>
</feature>
<evidence type="ECO:0000313" key="15">
    <source>
        <dbReference type="EMBL" id="GEB57586.1"/>
    </source>
</evidence>
<comment type="catalytic activity">
    <reaction evidence="1">
        <text>ATP + protein L-histidine = ADP + protein N-phospho-L-histidine.</text>
        <dbReference type="EC" id="2.7.13.3"/>
    </reaction>
</comment>
<organism evidence="15 16">
    <name type="scientific">Streptomyces gardneri</name>
    <dbReference type="NCBI Taxonomy" id="66892"/>
    <lineage>
        <taxon>Bacteria</taxon>
        <taxon>Bacillati</taxon>
        <taxon>Actinomycetota</taxon>
        <taxon>Actinomycetes</taxon>
        <taxon>Kitasatosporales</taxon>
        <taxon>Streptomycetaceae</taxon>
        <taxon>Streptomyces</taxon>
    </lineage>
</organism>
<comment type="subcellular location">
    <subcellularLocation>
        <location evidence="2">Cell membrane</location>
    </subcellularLocation>
</comment>
<dbReference type="PROSITE" id="PS50885">
    <property type="entry name" value="HAMP"/>
    <property type="match status" value="1"/>
</dbReference>
<dbReference type="InterPro" id="IPR036097">
    <property type="entry name" value="HisK_dim/P_sf"/>
</dbReference>
<name>A0A4Y3RIK8_9ACTN</name>
<dbReference type="RefSeq" id="WP_141297118.1">
    <property type="nucleotide sequence ID" value="NZ_BJMN01000019.1"/>
</dbReference>
<keyword evidence="8 12" id="KW-1133">Transmembrane helix</keyword>
<evidence type="ECO:0000256" key="1">
    <source>
        <dbReference type="ARBA" id="ARBA00000085"/>
    </source>
</evidence>
<dbReference type="EMBL" id="BJMN01000019">
    <property type="protein sequence ID" value="GEB57586.1"/>
    <property type="molecule type" value="Genomic_DNA"/>
</dbReference>
<evidence type="ECO:0000256" key="3">
    <source>
        <dbReference type="ARBA" id="ARBA00012438"/>
    </source>
</evidence>
<evidence type="ECO:0000256" key="10">
    <source>
        <dbReference type="ARBA" id="ARBA00023136"/>
    </source>
</evidence>
<protein>
    <recommendedName>
        <fullName evidence="3">histidine kinase</fullName>
        <ecNumber evidence="3">2.7.13.3</ecNumber>
    </recommendedName>
</protein>
<feature type="region of interest" description="Disordered" evidence="11">
    <location>
        <begin position="385"/>
        <end position="417"/>
    </location>
</feature>
<dbReference type="SMART" id="SM00387">
    <property type="entry name" value="HATPase_c"/>
    <property type="match status" value="1"/>
</dbReference>
<dbReference type="EC" id="2.7.13.3" evidence="3"/>
<evidence type="ECO:0000256" key="4">
    <source>
        <dbReference type="ARBA" id="ARBA00022553"/>
    </source>
</evidence>
<evidence type="ECO:0000256" key="12">
    <source>
        <dbReference type="SAM" id="Phobius"/>
    </source>
</evidence>
<evidence type="ECO:0000256" key="9">
    <source>
        <dbReference type="ARBA" id="ARBA00023012"/>
    </source>
</evidence>
<evidence type="ECO:0000256" key="5">
    <source>
        <dbReference type="ARBA" id="ARBA00022679"/>
    </source>
</evidence>
<proteinExistence type="predicted"/>
<dbReference type="GO" id="GO:0000155">
    <property type="term" value="F:phosphorelay sensor kinase activity"/>
    <property type="evidence" value="ECO:0007669"/>
    <property type="project" value="InterPro"/>
</dbReference>
<dbReference type="Gene3D" id="1.10.287.130">
    <property type="match status" value="1"/>
</dbReference>
<keyword evidence="16" id="KW-1185">Reference proteome</keyword>
<evidence type="ECO:0000256" key="2">
    <source>
        <dbReference type="ARBA" id="ARBA00004236"/>
    </source>
</evidence>
<feature type="compositionally biased region" description="Pro residues" evidence="11">
    <location>
        <begin position="75"/>
        <end position="85"/>
    </location>
</feature>
<evidence type="ECO:0000256" key="8">
    <source>
        <dbReference type="ARBA" id="ARBA00022989"/>
    </source>
</evidence>
<dbReference type="Proteomes" id="UP000315226">
    <property type="component" value="Unassembled WGS sequence"/>
</dbReference>
<evidence type="ECO:0000259" key="14">
    <source>
        <dbReference type="PROSITE" id="PS50885"/>
    </source>
</evidence>
<accession>A0A4Y3RIK8</accession>
<evidence type="ECO:0000256" key="11">
    <source>
        <dbReference type="SAM" id="MobiDB-lite"/>
    </source>
</evidence>
<feature type="region of interest" description="Disordered" evidence="11">
    <location>
        <begin position="67"/>
        <end position="88"/>
    </location>
</feature>
<dbReference type="SUPFAM" id="SSF55874">
    <property type="entry name" value="ATPase domain of HSP90 chaperone/DNA topoisomerase II/histidine kinase"/>
    <property type="match status" value="1"/>
</dbReference>